<protein>
    <recommendedName>
        <fullName evidence="3">Cysteine rich repeat-containing domain protein</fullName>
    </recommendedName>
</protein>
<dbReference type="OMA" id="ENACNAQ"/>
<dbReference type="Proteomes" id="UP000053676">
    <property type="component" value="Unassembled WGS sequence"/>
</dbReference>
<dbReference type="OrthoDB" id="5875127at2759"/>
<organism evidence="1 2">
    <name type="scientific">Necator americanus</name>
    <name type="common">Human hookworm</name>
    <dbReference type="NCBI Taxonomy" id="51031"/>
    <lineage>
        <taxon>Eukaryota</taxon>
        <taxon>Metazoa</taxon>
        <taxon>Ecdysozoa</taxon>
        <taxon>Nematoda</taxon>
        <taxon>Chromadorea</taxon>
        <taxon>Rhabditida</taxon>
        <taxon>Rhabditina</taxon>
        <taxon>Rhabditomorpha</taxon>
        <taxon>Strongyloidea</taxon>
        <taxon>Ancylostomatidae</taxon>
        <taxon>Bunostominae</taxon>
        <taxon>Necator</taxon>
    </lineage>
</organism>
<dbReference type="EMBL" id="KI657613">
    <property type="protein sequence ID" value="ETN86032.1"/>
    <property type="molecule type" value="Genomic_DNA"/>
</dbReference>
<dbReference type="CTD" id="25346139"/>
<dbReference type="PANTHER" id="PTHR31895">
    <property type="entry name" value="PROTEIN CBG03177-RELATED"/>
    <property type="match status" value="1"/>
</dbReference>
<dbReference type="KEGG" id="nai:NECAME_06107"/>
<dbReference type="AlphaFoldDB" id="W2TYD2"/>
<keyword evidence="2" id="KW-1185">Reference proteome</keyword>
<evidence type="ECO:0000313" key="1">
    <source>
        <dbReference type="EMBL" id="ETN86032.1"/>
    </source>
</evidence>
<sequence length="179" mass="18898">MDFSITDDEYARKLIHQLTYNTPGMLPRTVSAAIVTPPASLSAATTSPIQSHCRQCQSSCGQTCQKQVSVPAPVCEQQCQQICMPVCKVAPAPAPEIKVTVQESALKSVNCQPSCENACNAQCVHLSESPNICGAACTQSCAKTCAPVVVNCLPPLTTGTCSCPEAYRPCAGKTKCCRQ</sequence>
<dbReference type="PANTHER" id="PTHR31895:SF9">
    <property type="entry name" value="ACTIVATED IN BLOCKED UNFOLDED PROTEIN RESPONSE-RELATED"/>
    <property type="match status" value="1"/>
</dbReference>
<accession>W2TYD2</accession>
<name>W2TYD2_NECAM</name>
<evidence type="ECO:0000313" key="2">
    <source>
        <dbReference type="Proteomes" id="UP000053676"/>
    </source>
</evidence>
<gene>
    <name evidence="1" type="ORF">NECAME_06107</name>
</gene>
<dbReference type="STRING" id="51031.W2TYD2"/>
<dbReference type="GeneID" id="25346139"/>
<reference evidence="2" key="1">
    <citation type="journal article" date="2014" name="Nat. Genet.">
        <title>Genome of the human hookworm Necator americanus.</title>
        <authorList>
            <person name="Tang Y.T."/>
            <person name="Gao X."/>
            <person name="Rosa B.A."/>
            <person name="Abubucker S."/>
            <person name="Hallsworth-Pepin K."/>
            <person name="Martin J."/>
            <person name="Tyagi R."/>
            <person name="Heizer E."/>
            <person name="Zhang X."/>
            <person name="Bhonagiri-Palsikar V."/>
            <person name="Minx P."/>
            <person name="Warren W.C."/>
            <person name="Wang Q."/>
            <person name="Zhan B."/>
            <person name="Hotez P.J."/>
            <person name="Sternberg P.W."/>
            <person name="Dougall A."/>
            <person name="Gaze S.T."/>
            <person name="Mulvenna J."/>
            <person name="Sotillo J."/>
            <person name="Ranganathan S."/>
            <person name="Rabelo E.M."/>
            <person name="Wilson R.K."/>
            <person name="Felgner P.L."/>
            <person name="Bethony J."/>
            <person name="Hawdon J.M."/>
            <person name="Gasser R.B."/>
            <person name="Loukas A."/>
            <person name="Mitreva M."/>
        </authorList>
    </citation>
    <scope>NUCLEOTIDE SEQUENCE [LARGE SCALE GENOMIC DNA]</scope>
</reference>
<evidence type="ECO:0008006" key="3">
    <source>
        <dbReference type="Google" id="ProtNLM"/>
    </source>
</evidence>
<proteinExistence type="predicted"/>